<dbReference type="EMBL" id="CP012174">
    <property type="protein sequence ID" value="AKV77944.1"/>
    <property type="molecule type" value="Genomic_DNA"/>
</dbReference>
<gene>
    <name evidence="2" type="ORF">HA72_0293</name>
    <name evidence="3" type="ORF">MsedA_0304</name>
    <name evidence="4" type="ORF">MsedB_0304</name>
    <name evidence="5" type="ORF">MsedC_0303</name>
    <name evidence="6" type="ORF">MsedD_0304</name>
    <name evidence="7" type="ORF">MsedE_0304</name>
</gene>
<evidence type="ECO:0000313" key="8">
    <source>
        <dbReference type="Proteomes" id="UP000029084"/>
    </source>
</evidence>
<evidence type="ECO:0000313" key="7">
    <source>
        <dbReference type="EMBL" id="AKV82433.1"/>
    </source>
</evidence>
<dbReference type="Proteomes" id="UP000062475">
    <property type="component" value="Chromosome"/>
</dbReference>
<dbReference type="Proteomes" id="UP000068832">
    <property type="component" value="Chromosome"/>
</dbReference>
<evidence type="ECO:0000313" key="4">
    <source>
        <dbReference type="EMBL" id="AKV75697.1"/>
    </source>
</evidence>
<feature type="transmembrane region" description="Helical" evidence="1">
    <location>
        <begin position="257"/>
        <end position="276"/>
    </location>
</feature>
<dbReference type="EMBL" id="CP012172">
    <property type="protein sequence ID" value="AKV73455.1"/>
    <property type="molecule type" value="Genomic_DNA"/>
</dbReference>
<dbReference type="OMA" id="MYEAMEI"/>
<feature type="transmembrane region" description="Helical" evidence="1">
    <location>
        <begin position="312"/>
        <end position="328"/>
    </location>
</feature>
<organism evidence="2 8">
    <name type="scientific">Metallosphaera sedula</name>
    <dbReference type="NCBI Taxonomy" id="43687"/>
    <lineage>
        <taxon>Archaea</taxon>
        <taxon>Thermoproteota</taxon>
        <taxon>Thermoprotei</taxon>
        <taxon>Sulfolobales</taxon>
        <taxon>Sulfolobaceae</taxon>
        <taxon>Metallosphaera</taxon>
    </lineage>
</organism>
<dbReference type="Proteomes" id="UP000062398">
    <property type="component" value="Chromosome"/>
</dbReference>
<evidence type="ECO:0000313" key="2">
    <source>
        <dbReference type="EMBL" id="AIM26457.1"/>
    </source>
</evidence>
<feature type="transmembrane region" description="Helical" evidence="1">
    <location>
        <begin position="117"/>
        <end position="135"/>
    </location>
</feature>
<evidence type="ECO:0000256" key="1">
    <source>
        <dbReference type="SAM" id="Phobius"/>
    </source>
</evidence>
<dbReference type="SUPFAM" id="SSF103473">
    <property type="entry name" value="MFS general substrate transporter"/>
    <property type="match status" value="1"/>
</dbReference>
<dbReference type="Proteomes" id="UP000029084">
    <property type="component" value="Chromosome"/>
</dbReference>
<feature type="transmembrane region" description="Helical" evidence="1">
    <location>
        <begin position="288"/>
        <end position="306"/>
    </location>
</feature>
<protein>
    <recommendedName>
        <fullName evidence="14">Transporter</fullName>
    </recommendedName>
</protein>
<dbReference type="AlphaFoldDB" id="A0A088E3S4"/>
<evidence type="ECO:0000313" key="6">
    <source>
        <dbReference type="EMBL" id="AKV80189.1"/>
    </source>
</evidence>
<dbReference type="EMBL" id="CP008822">
    <property type="protein sequence ID" value="AIM26457.1"/>
    <property type="molecule type" value="Genomic_DNA"/>
</dbReference>
<feature type="transmembrane region" description="Helical" evidence="1">
    <location>
        <begin position="204"/>
        <end position="223"/>
    </location>
</feature>
<dbReference type="PATRIC" id="fig|43687.5.peg.298"/>
<dbReference type="RefSeq" id="WP_011921438.1">
    <property type="nucleotide sequence ID" value="NZ_AP019770.1"/>
</dbReference>
<evidence type="ECO:0000313" key="12">
    <source>
        <dbReference type="Proteomes" id="UP000062475"/>
    </source>
</evidence>
<accession>A0A088E3S4</accession>
<feature type="transmembrane region" description="Helical" evidence="1">
    <location>
        <begin position="66"/>
        <end position="84"/>
    </location>
</feature>
<dbReference type="EMBL" id="CP012175">
    <property type="protein sequence ID" value="AKV80189.1"/>
    <property type="molecule type" value="Genomic_DNA"/>
</dbReference>
<proteinExistence type="predicted"/>
<feature type="transmembrane region" description="Helical" evidence="1">
    <location>
        <begin position="230"/>
        <end position="251"/>
    </location>
</feature>
<dbReference type="OrthoDB" id="37025at2157"/>
<evidence type="ECO:0000313" key="11">
    <source>
        <dbReference type="Proteomes" id="UP000062398"/>
    </source>
</evidence>
<name>A0A088E3S4_9CREN</name>
<keyword evidence="1" id="KW-0472">Membrane</keyword>
<keyword evidence="1" id="KW-0812">Transmembrane</keyword>
<dbReference type="EMBL" id="CP012173">
    <property type="protein sequence ID" value="AKV75697.1"/>
    <property type="molecule type" value="Genomic_DNA"/>
</dbReference>
<evidence type="ECO:0008006" key="14">
    <source>
        <dbReference type="Google" id="ProtNLM"/>
    </source>
</evidence>
<reference evidence="7 9" key="3">
    <citation type="submission" date="2015-07" db="EMBL/GenBank/DDBJ databases">
        <title>Physiological, transcriptional responses and genome re-sequencing of acid resistant extremely thermoacidophilic Metallosphaera sedula SARC-M1.</title>
        <authorList>
            <person name="Ai C."/>
            <person name="McCarthy S."/>
            <person name="Eckrich V."/>
            <person name="Rudrappa D."/>
            <person name="Qiu G."/>
            <person name="Blum P."/>
        </authorList>
    </citation>
    <scope>NUCLEOTIDE SEQUENCE [LARGE SCALE GENOMIC DNA]</scope>
    <source>
        <strain evidence="7 9">SARC-M1</strain>
    </source>
</reference>
<evidence type="ECO:0000313" key="9">
    <source>
        <dbReference type="Proteomes" id="UP000056255"/>
    </source>
</evidence>
<dbReference type="Gene3D" id="1.20.1250.20">
    <property type="entry name" value="MFS general substrate transporter like domains"/>
    <property type="match status" value="1"/>
</dbReference>
<dbReference type="EMBL" id="CP012176">
    <property type="protein sequence ID" value="AKV82433.1"/>
    <property type="molecule type" value="Genomic_DNA"/>
</dbReference>
<feature type="transmembrane region" description="Helical" evidence="1">
    <location>
        <begin position="34"/>
        <end position="54"/>
    </location>
</feature>
<evidence type="ECO:0000313" key="13">
    <source>
        <dbReference type="Proteomes" id="UP000068832"/>
    </source>
</evidence>
<evidence type="ECO:0000313" key="10">
    <source>
        <dbReference type="Proteomes" id="UP000061362"/>
    </source>
</evidence>
<feature type="transmembrane region" description="Helical" evidence="1">
    <location>
        <begin position="141"/>
        <end position="159"/>
    </location>
</feature>
<feature type="transmembrane region" description="Helical" evidence="1">
    <location>
        <begin position="7"/>
        <end position="28"/>
    </location>
</feature>
<feature type="transmembrane region" description="Helical" evidence="1">
    <location>
        <begin position="179"/>
        <end position="198"/>
    </location>
</feature>
<reference evidence="10 11" key="2">
    <citation type="journal article" date="2015" name="Genome Announc.">
        <title>Complete Genome Sequences of Evolved Arsenate-Resistant Metallosphaera sedula Strains.</title>
        <authorList>
            <person name="Ai C."/>
            <person name="McCarthy S."/>
            <person name="Schackwitz W."/>
            <person name="Martin J."/>
            <person name="Lipzen A."/>
            <person name="Blum P."/>
        </authorList>
    </citation>
    <scope>NUCLEOTIDE SEQUENCE [LARGE SCALE GENOMIC DNA]</scope>
    <source>
        <strain evidence="5 11">ARS120-1</strain>
        <strain evidence="6 10">ARS120-2</strain>
        <strain evidence="3 13">ARS50-1</strain>
        <strain evidence="4 12">ARS50-2</strain>
    </source>
</reference>
<dbReference type="InterPro" id="IPR036259">
    <property type="entry name" value="MFS_trans_sf"/>
</dbReference>
<sequence>MKIRPIISYAVATYVFVLPSFLVNFLGLSPLQSFLIISIPYGGRLVGSILFARFGHTLSLTEFYKLMLGASASLSLLSALLISFPAEITIRLIVGVVFGLMSSMAMYEAMEINDRKVIGGTLGGWAIGWTLAGITSMILKSWTLAISTGALSILLLPLISRGDMKIRKTKAGIPSPLGVLTYLLSFVPAFSLSLAPYFLEINGYSWDIVLISYVMAIPMYFVLPALSRKINPGVLTVIVAGIASISGVLFFDGYIYFLLPFTMAGLGLNSITPVIARRYGINSTNSGIAINSAALGGVVYPVIPSMMDYSDFSIIVGASTFAISSLVVDTKKKATQVTS</sequence>
<reference evidence="2 8" key="1">
    <citation type="journal article" date="2014" name="J. Bacteriol.">
        <title>Role of an Archaeal PitA Transporter in the Copper and Arsenic Resistance of Metallosphaera sedula, an Extreme Thermoacidophile.</title>
        <authorList>
            <person name="McCarthy S."/>
            <person name="Ai C."/>
            <person name="Wheaton G."/>
            <person name="Tevatia R."/>
            <person name="Eckrich V."/>
            <person name="Kelly R."/>
            <person name="Blum P."/>
        </authorList>
    </citation>
    <scope>NUCLEOTIDE SEQUENCE [LARGE SCALE GENOMIC DNA]</scope>
    <source>
        <strain evidence="2 8">CuR1</strain>
    </source>
</reference>
<evidence type="ECO:0000313" key="5">
    <source>
        <dbReference type="EMBL" id="AKV77944.1"/>
    </source>
</evidence>
<dbReference type="Proteomes" id="UP000061362">
    <property type="component" value="Chromosome"/>
</dbReference>
<dbReference type="GeneID" id="91754738"/>
<keyword evidence="1" id="KW-1133">Transmembrane helix</keyword>
<evidence type="ECO:0000313" key="3">
    <source>
        <dbReference type="EMBL" id="AKV73455.1"/>
    </source>
</evidence>
<dbReference type="Proteomes" id="UP000056255">
    <property type="component" value="Chromosome"/>
</dbReference>
<feature type="transmembrane region" description="Helical" evidence="1">
    <location>
        <begin position="90"/>
        <end position="110"/>
    </location>
</feature>